<organism evidence="2 3">
    <name type="scientific">Fasciolopsis buskii</name>
    <dbReference type="NCBI Taxonomy" id="27845"/>
    <lineage>
        <taxon>Eukaryota</taxon>
        <taxon>Metazoa</taxon>
        <taxon>Spiralia</taxon>
        <taxon>Lophotrochozoa</taxon>
        <taxon>Platyhelminthes</taxon>
        <taxon>Trematoda</taxon>
        <taxon>Digenea</taxon>
        <taxon>Plagiorchiida</taxon>
        <taxon>Echinostomata</taxon>
        <taxon>Echinostomatoidea</taxon>
        <taxon>Fasciolidae</taxon>
        <taxon>Fasciolopsis</taxon>
    </lineage>
</organism>
<dbReference type="EMBL" id="LUCM01001332">
    <property type="protein sequence ID" value="KAA0199100.1"/>
    <property type="molecule type" value="Genomic_DNA"/>
</dbReference>
<sequence length="547" mass="60799">MRKLSICHHVPRCLRPCHSLKQLNQRDREMLCSFLKIDPPASDPVTSTTAISGNPTVVVRNPLQESASRIDAQNENYSSIAGLSQLSTSCYRSISNSSTKCTSRRVGSPSSVGHTPSVLCVFVPLINMRNCSHVTHSMHQDASEEINTALTCLIRQLEICPLRPDDSVVVDDGQKSDQVQIAVDVHSDGECTAGNEDDESDVLNNVLLGALADLETLVTDPRTCELLVPFVNPIVTRLASIGRFLAHTEDNTRHAMFSNCLAGVLIVVRFLLCCYCYVGHNATFLLFVLVSNRMTGKCLLFRQSYLAREVCETNFMYLLVNLFLLAERGYLEHGALVRSNKNRLNILRLITFLLSSVDPTLNFRVLLRLVYHCGLELDPKRGNRRTSSTRRRSTRLSSTTSVNPSGTESTAASKLTEASLSEEAIFSPGDGPKIYLSVLNNLSYQTRSLNVCVDRLDWFSLFPILNQLISLFGGCSPNTRKESKAEKQPGVDKSVELFSLGKVCSLRILVESYALLGPELLENAKKYAKQVSFCWPQLRVWLVVGRF</sequence>
<dbReference type="Proteomes" id="UP000728185">
    <property type="component" value="Unassembled WGS sequence"/>
</dbReference>
<evidence type="ECO:0000313" key="2">
    <source>
        <dbReference type="EMBL" id="KAA0199100.1"/>
    </source>
</evidence>
<protein>
    <submittedName>
        <fullName evidence="2">Uncharacterized protein</fullName>
    </submittedName>
</protein>
<keyword evidence="3" id="KW-1185">Reference proteome</keyword>
<reference evidence="2" key="1">
    <citation type="submission" date="2019-05" db="EMBL/GenBank/DDBJ databases">
        <title>Annotation for the trematode Fasciolopsis buski.</title>
        <authorList>
            <person name="Choi Y.-J."/>
        </authorList>
    </citation>
    <scope>NUCLEOTIDE SEQUENCE</scope>
    <source>
        <strain evidence="2">HT</strain>
        <tissue evidence="2">Whole worm</tissue>
    </source>
</reference>
<evidence type="ECO:0000313" key="3">
    <source>
        <dbReference type="Proteomes" id="UP000728185"/>
    </source>
</evidence>
<name>A0A8E0S8R6_9TREM</name>
<accession>A0A8E0S8R6</accession>
<evidence type="ECO:0000256" key="1">
    <source>
        <dbReference type="SAM" id="MobiDB-lite"/>
    </source>
</evidence>
<gene>
    <name evidence="2" type="ORF">FBUS_08983</name>
</gene>
<dbReference type="OrthoDB" id="205662at2759"/>
<dbReference type="AlphaFoldDB" id="A0A8E0S8R6"/>
<feature type="compositionally biased region" description="Polar residues" evidence="1">
    <location>
        <begin position="402"/>
        <end position="413"/>
    </location>
</feature>
<comment type="caution">
    <text evidence="2">The sequence shown here is derived from an EMBL/GenBank/DDBJ whole genome shotgun (WGS) entry which is preliminary data.</text>
</comment>
<feature type="compositionally biased region" description="Basic residues" evidence="1">
    <location>
        <begin position="382"/>
        <end position="394"/>
    </location>
</feature>
<proteinExistence type="predicted"/>
<feature type="region of interest" description="Disordered" evidence="1">
    <location>
        <begin position="381"/>
        <end position="413"/>
    </location>
</feature>